<dbReference type="PANTHER" id="PTHR23294">
    <property type="entry name" value="ET TRANSLATION PRODUCT-RELATED"/>
    <property type="match status" value="1"/>
</dbReference>
<dbReference type="PANTHER" id="PTHR23294:SF59">
    <property type="entry name" value="UNC93-LIKE PROTEIN C922.05C"/>
    <property type="match status" value="1"/>
</dbReference>
<feature type="transmembrane region" description="Helical" evidence="5">
    <location>
        <begin position="257"/>
        <end position="276"/>
    </location>
</feature>
<dbReference type="GO" id="GO:0016020">
    <property type="term" value="C:membrane"/>
    <property type="evidence" value="ECO:0007669"/>
    <property type="project" value="UniProtKB-SubCell"/>
</dbReference>
<comment type="subcellular location">
    <subcellularLocation>
        <location evidence="1">Membrane</location>
        <topology evidence="1">Multi-pass membrane protein</topology>
    </subcellularLocation>
</comment>
<keyword evidence="4 5" id="KW-0472">Membrane</keyword>
<keyword evidence="3 5" id="KW-1133">Transmembrane helix</keyword>
<dbReference type="EMBL" id="PJQD01000080">
    <property type="protein sequence ID" value="POY71558.1"/>
    <property type="molecule type" value="Genomic_DNA"/>
</dbReference>
<comment type="caution">
    <text evidence="6">The sequence shown here is derived from an EMBL/GenBank/DDBJ whole genome shotgun (WGS) entry which is preliminary data.</text>
</comment>
<dbReference type="OrthoDB" id="196103at2759"/>
<reference evidence="6 7" key="1">
    <citation type="journal article" date="2018" name="Front. Microbiol.">
        <title>Prospects for Fungal Bioremediation of Acidic Radioactive Waste Sites: Characterization and Genome Sequence of Rhodotorula taiwanensis MD1149.</title>
        <authorList>
            <person name="Tkavc R."/>
            <person name="Matrosova V.Y."/>
            <person name="Grichenko O.E."/>
            <person name="Gostincar C."/>
            <person name="Volpe R.P."/>
            <person name="Klimenkova P."/>
            <person name="Gaidamakova E.K."/>
            <person name="Zhou C.E."/>
            <person name="Stewart B.J."/>
            <person name="Lyman M.G."/>
            <person name="Malfatti S.A."/>
            <person name="Rubinfeld B."/>
            <person name="Courtot M."/>
            <person name="Singh J."/>
            <person name="Dalgard C.L."/>
            <person name="Hamilton T."/>
            <person name="Frey K.G."/>
            <person name="Gunde-Cimerman N."/>
            <person name="Dugan L."/>
            <person name="Daly M.J."/>
        </authorList>
    </citation>
    <scope>NUCLEOTIDE SEQUENCE [LARGE SCALE GENOMIC DNA]</scope>
    <source>
        <strain evidence="6 7">MD1149</strain>
    </source>
</reference>
<evidence type="ECO:0000256" key="4">
    <source>
        <dbReference type="ARBA" id="ARBA00023136"/>
    </source>
</evidence>
<evidence type="ECO:0000256" key="2">
    <source>
        <dbReference type="ARBA" id="ARBA00022692"/>
    </source>
</evidence>
<feature type="transmembrane region" description="Helical" evidence="5">
    <location>
        <begin position="106"/>
        <end position="125"/>
    </location>
</feature>
<evidence type="ECO:0000256" key="5">
    <source>
        <dbReference type="SAM" id="Phobius"/>
    </source>
</evidence>
<sequence length="400" mass="42890">MSRELDSTPDLVDDLPPLPQRGPLAQIFASPLSQVVIISLICFCTPGIFNANSGMGGGGQLDPKAANDANIALYCTFAVFGVLAGGIGSLTLAYATEGAKGRYFGIFWVLFNLGGVLGAAVELGISWDSTSNSVSNSVYIALLAIAACGAFLPALLANPATVVRTDGSRVIPPVHPTWRKEVRGMWDLIKTEKILVALLPLFFSSNFTYTYEQSTYNGHLFTLRTRALNSLLFWLFQMVGAAIFGVLIDLKRFSRVARAWSSLVFLVALHMAVWGASCHVQRGFHRDDNFVRIDLKEGRYAGYGALYVFQGILDATGSWAPSPPSPLSSLASSVSTRASSLELAATWTVGVAGLIFAIPVVAIRLRKGSEEEIEAAAEVHKHDEVSLASGEKKEEDALAA</sequence>
<feature type="transmembrane region" description="Helical" evidence="5">
    <location>
        <begin position="71"/>
        <end position="94"/>
    </location>
</feature>
<dbReference type="InterPro" id="IPR036259">
    <property type="entry name" value="MFS_trans_sf"/>
</dbReference>
<feature type="transmembrane region" description="Helical" evidence="5">
    <location>
        <begin position="344"/>
        <end position="363"/>
    </location>
</feature>
<feature type="transmembrane region" description="Helical" evidence="5">
    <location>
        <begin position="27"/>
        <end position="51"/>
    </location>
</feature>
<evidence type="ECO:0000256" key="1">
    <source>
        <dbReference type="ARBA" id="ARBA00004141"/>
    </source>
</evidence>
<evidence type="ECO:0000313" key="6">
    <source>
        <dbReference type="EMBL" id="POY71558.1"/>
    </source>
</evidence>
<dbReference type="InterPro" id="IPR051617">
    <property type="entry name" value="UNC-93-like_regulator"/>
</dbReference>
<accession>A0A2S5B463</accession>
<dbReference type="Proteomes" id="UP000237144">
    <property type="component" value="Unassembled WGS sequence"/>
</dbReference>
<feature type="transmembrane region" description="Helical" evidence="5">
    <location>
        <begin position="231"/>
        <end position="250"/>
    </location>
</feature>
<proteinExistence type="predicted"/>
<gene>
    <name evidence="6" type="ORF">BMF94_5421</name>
</gene>
<name>A0A2S5B463_9BASI</name>
<dbReference type="SUPFAM" id="SSF103473">
    <property type="entry name" value="MFS general substrate transporter"/>
    <property type="match status" value="1"/>
</dbReference>
<dbReference type="AlphaFoldDB" id="A0A2S5B463"/>
<keyword evidence="7" id="KW-1185">Reference proteome</keyword>
<evidence type="ECO:0000256" key="3">
    <source>
        <dbReference type="ARBA" id="ARBA00022989"/>
    </source>
</evidence>
<evidence type="ECO:0000313" key="7">
    <source>
        <dbReference type="Proteomes" id="UP000237144"/>
    </source>
</evidence>
<organism evidence="6 7">
    <name type="scientific">Rhodotorula taiwanensis</name>
    <dbReference type="NCBI Taxonomy" id="741276"/>
    <lineage>
        <taxon>Eukaryota</taxon>
        <taxon>Fungi</taxon>
        <taxon>Dikarya</taxon>
        <taxon>Basidiomycota</taxon>
        <taxon>Pucciniomycotina</taxon>
        <taxon>Microbotryomycetes</taxon>
        <taxon>Sporidiobolales</taxon>
        <taxon>Sporidiobolaceae</taxon>
        <taxon>Rhodotorula</taxon>
    </lineage>
</organism>
<keyword evidence="2 5" id="KW-0812">Transmembrane</keyword>
<protein>
    <submittedName>
        <fullName evidence="6">Uncharacterized protein</fullName>
    </submittedName>
</protein>
<feature type="transmembrane region" description="Helical" evidence="5">
    <location>
        <begin position="137"/>
        <end position="157"/>
    </location>
</feature>